<dbReference type="NCBIfam" id="TIGR00091">
    <property type="entry name" value="tRNA (guanosine(46)-N7)-methyltransferase TrmB"/>
    <property type="match status" value="1"/>
</dbReference>
<feature type="binding site" evidence="7">
    <location>
        <position position="117"/>
    </location>
    <ligand>
        <name>substrate</name>
    </ligand>
</feature>
<dbReference type="UniPathway" id="UPA00989"/>
<feature type="binding site" evidence="7">
    <location>
        <position position="38"/>
    </location>
    <ligand>
        <name>S-adenosyl-L-methionine</name>
        <dbReference type="ChEBI" id="CHEBI:59789"/>
    </ligand>
</feature>
<dbReference type="GO" id="GO:0043527">
    <property type="term" value="C:tRNA methyltransferase complex"/>
    <property type="evidence" value="ECO:0007669"/>
    <property type="project" value="TreeGrafter"/>
</dbReference>
<comment type="pathway">
    <text evidence="7">tRNA modification; N(7)-methylguanine-tRNA biosynthesis.</text>
</comment>
<evidence type="ECO:0000256" key="3">
    <source>
        <dbReference type="ARBA" id="ARBA00022603"/>
    </source>
</evidence>
<keyword evidence="9" id="KW-1185">Reference proteome</keyword>
<dbReference type="GO" id="GO:0008176">
    <property type="term" value="F:tRNA (guanine(46)-N7)-methyltransferase activity"/>
    <property type="evidence" value="ECO:0007669"/>
    <property type="project" value="UniProtKB-UniRule"/>
</dbReference>
<dbReference type="CDD" id="cd02440">
    <property type="entry name" value="AdoMet_MTases"/>
    <property type="match status" value="1"/>
</dbReference>
<comment type="caution">
    <text evidence="8">The sequence shown here is derived from an EMBL/GenBank/DDBJ whole genome shotgun (WGS) entry which is preliminary data.</text>
</comment>
<comment type="catalytic activity">
    <reaction evidence="1 7">
        <text>guanosine(46) in tRNA + S-adenosyl-L-methionine = N(7)-methylguanosine(46) in tRNA + S-adenosyl-L-homocysteine</text>
        <dbReference type="Rhea" id="RHEA:42708"/>
        <dbReference type="Rhea" id="RHEA-COMP:10188"/>
        <dbReference type="Rhea" id="RHEA-COMP:10189"/>
        <dbReference type="ChEBI" id="CHEBI:57856"/>
        <dbReference type="ChEBI" id="CHEBI:59789"/>
        <dbReference type="ChEBI" id="CHEBI:74269"/>
        <dbReference type="ChEBI" id="CHEBI:74480"/>
        <dbReference type="EC" id="2.1.1.33"/>
    </reaction>
</comment>
<organism evidence="8 9">
    <name type="scientific">Desulfuromonas acetoxidans (strain DSM 684 / 11070)</name>
    <dbReference type="NCBI Taxonomy" id="281689"/>
    <lineage>
        <taxon>Bacteria</taxon>
        <taxon>Pseudomonadati</taxon>
        <taxon>Thermodesulfobacteriota</taxon>
        <taxon>Desulfuromonadia</taxon>
        <taxon>Desulfuromonadales</taxon>
        <taxon>Desulfuromonadaceae</taxon>
        <taxon>Desulfuromonas</taxon>
    </lineage>
</organism>
<dbReference type="AlphaFoldDB" id="Q1K4E9"/>
<evidence type="ECO:0000313" key="8">
    <source>
        <dbReference type="EMBL" id="EAT17154.1"/>
    </source>
</evidence>
<sequence length="236" mass="27626">MTQRQIEITSPTFIDAWKLPADQDIHQLFDQQQPLALEIGCGTGDFIVQRAAQQPDTNFLAIDIYNKGCYKSCRRIDKTDLANIRVMRMEARYLLSRFGRADMLSAIYINCPDPWPKKRHRDRRLVNTTFLTQMLYYLQPGGDLYFVTDVADYAEQVAELIPALPGYQNQLDTPFTLELEGYPLSKYMRRFLSQNLPVHFQHLKRREDFILPKEQLPVTEKGFRNRHNLDTPCHII</sequence>
<evidence type="ECO:0000313" key="9">
    <source>
        <dbReference type="Proteomes" id="UP000005695"/>
    </source>
</evidence>
<comment type="similarity">
    <text evidence="7">Belongs to the class I-like SAM-binding methyltransferase superfamily. TrmB family.</text>
</comment>
<comment type="caution">
    <text evidence="7">Lacks conserved residue(s) required for the propagation of feature annotation.</text>
</comment>
<proteinExistence type="inferred from homology"/>
<comment type="function">
    <text evidence="2 7">Catalyzes the formation of N(7)-methylguanine at position 46 (m7G46) in tRNA.</text>
</comment>
<dbReference type="InterPro" id="IPR029063">
    <property type="entry name" value="SAM-dependent_MTases_sf"/>
</dbReference>
<evidence type="ECO:0000256" key="1">
    <source>
        <dbReference type="ARBA" id="ARBA00000142"/>
    </source>
</evidence>
<dbReference type="EMBL" id="AAEW02000001">
    <property type="protein sequence ID" value="EAT17154.1"/>
    <property type="molecule type" value="Genomic_DNA"/>
</dbReference>
<name>Q1K4E9_DESA6</name>
<dbReference type="HAMAP" id="MF_01057">
    <property type="entry name" value="tRNA_methyltr_TrmB"/>
    <property type="match status" value="1"/>
</dbReference>
<dbReference type="Gene3D" id="3.40.50.150">
    <property type="entry name" value="Vaccinia Virus protein VP39"/>
    <property type="match status" value="1"/>
</dbReference>
<evidence type="ECO:0000256" key="7">
    <source>
        <dbReference type="HAMAP-Rule" id="MF_01057"/>
    </source>
</evidence>
<dbReference type="PANTHER" id="PTHR23417:SF14">
    <property type="entry name" value="PENTACOTRIPEPTIDE-REPEAT REGION OF PRORP DOMAIN-CONTAINING PROTEIN"/>
    <property type="match status" value="1"/>
</dbReference>
<dbReference type="InterPro" id="IPR055361">
    <property type="entry name" value="tRNA_methyltr_TrmB_bact"/>
</dbReference>
<dbReference type="PROSITE" id="PS51625">
    <property type="entry name" value="SAM_MT_TRMB"/>
    <property type="match status" value="1"/>
</dbReference>
<feature type="binding site" evidence="7">
    <location>
        <position position="90"/>
    </location>
    <ligand>
        <name>S-adenosyl-L-methionine</name>
        <dbReference type="ChEBI" id="CHEBI:59789"/>
    </ligand>
</feature>
<dbReference type="PANTHER" id="PTHR23417">
    <property type="entry name" value="3-DEOXY-D-MANNO-OCTULOSONIC-ACID TRANSFERASE/TRNA GUANINE-N 7 - -METHYLTRANSFERASE"/>
    <property type="match status" value="1"/>
</dbReference>
<dbReference type="Proteomes" id="UP000005695">
    <property type="component" value="Unassembled WGS sequence"/>
</dbReference>
<dbReference type="SUPFAM" id="SSF53335">
    <property type="entry name" value="S-adenosyl-L-methionine-dependent methyltransferases"/>
    <property type="match status" value="1"/>
</dbReference>
<keyword evidence="4 7" id="KW-0808">Transferase</keyword>
<feature type="binding site" evidence="7">
    <location>
        <position position="149"/>
    </location>
    <ligand>
        <name>substrate</name>
    </ligand>
</feature>
<reference evidence="8" key="1">
    <citation type="submission" date="2006-05" db="EMBL/GenBank/DDBJ databases">
        <title>Annotation of the draft genome assembly of Desulfuromonas acetoxidans DSM 684.</title>
        <authorList>
            <consortium name="US DOE Joint Genome Institute (JGI-ORNL)"/>
            <person name="Larimer F."/>
            <person name="Land M."/>
            <person name="Hauser L."/>
        </authorList>
    </citation>
    <scope>NUCLEOTIDE SEQUENCE [LARGE SCALE GENOMIC DNA]</scope>
    <source>
        <strain evidence="8">DSM 684</strain>
    </source>
</reference>
<evidence type="ECO:0000256" key="5">
    <source>
        <dbReference type="ARBA" id="ARBA00022691"/>
    </source>
</evidence>
<dbReference type="EC" id="2.1.1.33" evidence="7"/>
<feature type="binding site" evidence="7">
    <location>
        <position position="113"/>
    </location>
    <ligand>
        <name>S-adenosyl-L-methionine</name>
        <dbReference type="ChEBI" id="CHEBI:59789"/>
    </ligand>
</feature>
<keyword evidence="6 7" id="KW-0819">tRNA processing</keyword>
<reference evidence="8" key="2">
    <citation type="submission" date="2006-05" db="EMBL/GenBank/DDBJ databases">
        <title>Sequencing of the draft genome and assembly of Desulfuromonas acetoxidans DSM 684.</title>
        <authorList>
            <consortium name="US DOE Joint Genome Institute (JGI-PGF)"/>
            <person name="Copeland A."/>
            <person name="Lucas S."/>
            <person name="Lapidus A."/>
            <person name="Barry K."/>
            <person name="Detter J.C."/>
            <person name="Glavina del Rio T."/>
            <person name="Hammon N."/>
            <person name="Israni S."/>
            <person name="Dalin E."/>
            <person name="Tice H."/>
            <person name="Bruce D."/>
            <person name="Pitluck S."/>
            <person name="Richardson P."/>
        </authorList>
    </citation>
    <scope>NUCLEOTIDE SEQUENCE [LARGE SCALE GENOMIC DNA]</scope>
    <source>
        <strain evidence="8">DSM 684</strain>
    </source>
</reference>
<keyword evidence="3 7" id="KW-0489">Methyltransferase</keyword>
<feature type="binding site" evidence="7">
    <location>
        <position position="63"/>
    </location>
    <ligand>
        <name>S-adenosyl-L-methionine</name>
        <dbReference type="ChEBI" id="CHEBI:59789"/>
    </ligand>
</feature>
<protein>
    <recommendedName>
        <fullName evidence="7">tRNA (guanine-N(7)-)-methyltransferase</fullName>
        <ecNumber evidence="7">2.1.1.33</ecNumber>
    </recommendedName>
    <alternativeName>
        <fullName evidence="7">tRNA (guanine(46)-N(7))-methyltransferase</fullName>
    </alternativeName>
    <alternativeName>
        <fullName evidence="7">tRNA(m7G46)-methyltransferase</fullName>
    </alternativeName>
</protein>
<dbReference type="RefSeq" id="WP_005997340.1">
    <property type="nucleotide sequence ID" value="NZ_AAEW02000001.1"/>
</dbReference>
<accession>Q1K4E9</accession>
<dbReference type="InterPro" id="IPR003358">
    <property type="entry name" value="tRNA_(Gua-N-7)_MeTrfase_Trmb"/>
</dbReference>
<keyword evidence="5 7" id="KW-0949">S-adenosyl-L-methionine</keyword>
<evidence type="ECO:0000256" key="6">
    <source>
        <dbReference type="ARBA" id="ARBA00022694"/>
    </source>
</evidence>
<dbReference type="OrthoDB" id="9802090at2"/>
<dbReference type="Pfam" id="PF02390">
    <property type="entry name" value="Methyltransf_4"/>
    <property type="match status" value="1"/>
</dbReference>
<evidence type="ECO:0000256" key="4">
    <source>
        <dbReference type="ARBA" id="ARBA00022679"/>
    </source>
</evidence>
<evidence type="ECO:0000256" key="2">
    <source>
        <dbReference type="ARBA" id="ARBA00003015"/>
    </source>
</evidence>
<gene>
    <name evidence="7" type="primary">trmB</name>
    <name evidence="8" type="ORF">Dace_3020</name>
</gene>